<protein>
    <submittedName>
        <fullName evidence="6">Uncharacterized protein</fullName>
    </submittedName>
</protein>
<evidence type="ECO:0000256" key="3">
    <source>
        <dbReference type="ARBA" id="ARBA00022964"/>
    </source>
</evidence>
<dbReference type="GO" id="GO:0005634">
    <property type="term" value="C:nucleus"/>
    <property type="evidence" value="ECO:0007669"/>
    <property type="project" value="TreeGrafter"/>
</dbReference>
<dbReference type="GO" id="GO:0051213">
    <property type="term" value="F:dioxygenase activity"/>
    <property type="evidence" value="ECO:0007669"/>
    <property type="project" value="UniProtKB-KW"/>
</dbReference>
<keyword evidence="4" id="KW-0560">Oxidoreductase</keyword>
<dbReference type="PANTHER" id="PTHR46030">
    <property type="entry name" value="ALPHA-KETOGLUTARATE-DEPENDENT DIOXYGENASE ALKB HOMOLOG 6"/>
    <property type="match status" value="1"/>
</dbReference>
<accession>A0A067L7X5</accession>
<keyword evidence="3" id="KW-0223">Dioxygenase</keyword>
<keyword evidence="7" id="KW-1185">Reference proteome</keyword>
<organism evidence="6 7">
    <name type="scientific">Jatropha curcas</name>
    <name type="common">Barbados nut</name>
    <dbReference type="NCBI Taxonomy" id="180498"/>
    <lineage>
        <taxon>Eukaryota</taxon>
        <taxon>Viridiplantae</taxon>
        <taxon>Streptophyta</taxon>
        <taxon>Embryophyta</taxon>
        <taxon>Tracheophyta</taxon>
        <taxon>Spermatophyta</taxon>
        <taxon>Magnoliopsida</taxon>
        <taxon>eudicotyledons</taxon>
        <taxon>Gunneridae</taxon>
        <taxon>Pentapetalae</taxon>
        <taxon>rosids</taxon>
        <taxon>fabids</taxon>
        <taxon>Malpighiales</taxon>
        <taxon>Euphorbiaceae</taxon>
        <taxon>Crotonoideae</taxon>
        <taxon>Jatropheae</taxon>
        <taxon>Jatropha</taxon>
    </lineage>
</organism>
<name>A0A067L7X5_JATCU</name>
<proteinExistence type="inferred from homology"/>
<evidence type="ECO:0000313" key="7">
    <source>
        <dbReference type="Proteomes" id="UP000027138"/>
    </source>
</evidence>
<keyword evidence="2" id="KW-0479">Metal-binding</keyword>
<dbReference type="Proteomes" id="UP000027138">
    <property type="component" value="Unassembled WGS sequence"/>
</dbReference>
<sequence>MRHLSFGSPVVMDFVPHSKLRTCTDTLKNDVDNKGSGKEALEIETDKRRDNHHSFYVLLMPHSLLIFKDNAYSGGCLPRSHKRNPTQLPFSYARTHIFKCTRIDFVTLRFLEYLHGIKDSEAINDADSLLRNKFVPESEKGDGGPSSLALQAVLDMGLDLDSISEVDEDTPSEDGFSESDMFNLKLQLLLGPFGVLQTIIFEDNNQRPLD</sequence>
<reference evidence="6 7" key="1">
    <citation type="journal article" date="2014" name="PLoS ONE">
        <title>Global Analysis of Gene Expression Profiles in Physic Nut (Jatropha curcas L.) Seedlings Exposed to Salt Stress.</title>
        <authorList>
            <person name="Zhang L."/>
            <person name="Zhang C."/>
            <person name="Wu P."/>
            <person name="Chen Y."/>
            <person name="Li M."/>
            <person name="Jiang H."/>
            <person name="Wu G."/>
        </authorList>
    </citation>
    <scope>NUCLEOTIDE SEQUENCE [LARGE SCALE GENOMIC DNA]</scope>
    <source>
        <strain evidence="7">cv. GZQX0401</strain>
        <tissue evidence="6">Young leaves</tissue>
    </source>
</reference>
<evidence type="ECO:0000256" key="5">
    <source>
        <dbReference type="ARBA" id="ARBA00023004"/>
    </source>
</evidence>
<dbReference type="AlphaFoldDB" id="A0A067L7X5"/>
<keyword evidence="5" id="KW-0408">Iron</keyword>
<dbReference type="STRING" id="180498.A0A067L7X5"/>
<dbReference type="PANTHER" id="PTHR46030:SF1">
    <property type="entry name" value="ALPHA-KETOGLUTARATE-DEPENDENT DIOXYGENASE ALKB HOMOLOG 6"/>
    <property type="match status" value="1"/>
</dbReference>
<evidence type="ECO:0000256" key="1">
    <source>
        <dbReference type="ARBA" id="ARBA00007879"/>
    </source>
</evidence>
<dbReference type="EMBL" id="KK914272">
    <property type="protein sequence ID" value="KDP43328.1"/>
    <property type="molecule type" value="Genomic_DNA"/>
</dbReference>
<dbReference type="InterPro" id="IPR032862">
    <property type="entry name" value="ALKBH6"/>
</dbReference>
<evidence type="ECO:0000313" key="6">
    <source>
        <dbReference type="EMBL" id="KDP43328.1"/>
    </source>
</evidence>
<evidence type="ECO:0000256" key="4">
    <source>
        <dbReference type="ARBA" id="ARBA00023002"/>
    </source>
</evidence>
<gene>
    <name evidence="6" type="ORF">JCGZ_26586</name>
</gene>
<dbReference type="GO" id="GO:0046872">
    <property type="term" value="F:metal ion binding"/>
    <property type="evidence" value="ECO:0007669"/>
    <property type="project" value="UniProtKB-KW"/>
</dbReference>
<comment type="similarity">
    <text evidence="1">Belongs to the alkB family.</text>
</comment>
<evidence type="ECO:0000256" key="2">
    <source>
        <dbReference type="ARBA" id="ARBA00022723"/>
    </source>
</evidence>
<dbReference type="OrthoDB" id="412814at2759"/>